<proteinExistence type="predicted"/>
<gene>
    <name evidence="4" type="ORF">BN488_01697</name>
</gene>
<dbReference type="EMBL" id="CBBD010000043">
    <property type="protein sequence ID" value="CDA10658.1"/>
    <property type="molecule type" value="Genomic_DNA"/>
</dbReference>
<evidence type="ECO:0000259" key="3">
    <source>
        <dbReference type="Pfam" id="PF00535"/>
    </source>
</evidence>
<keyword evidence="2 4" id="KW-0808">Transferase</keyword>
<evidence type="ECO:0000256" key="2">
    <source>
        <dbReference type="ARBA" id="ARBA00022679"/>
    </source>
</evidence>
<evidence type="ECO:0000256" key="1">
    <source>
        <dbReference type="ARBA" id="ARBA00022676"/>
    </source>
</evidence>
<dbReference type="SUPFAM" id="SSF53448">
    <property type="entry name" value="Nucleotide-diphospho-sugar transferases"/>
    <property type="match status" value="1"/>
</dbReference>
<reference evidence="4" key="1">
    <citation type="submission" date="2012-11" db="EMBL/GenBank/DDBJ databases">
        <title>Dependencies among metagenomic species, viruses, plasmids and units of genetic variation.</title>
        <authorList>
            <person name="Nielsen H.B."/>
            <person name="Almeida M."/>
            <person name="Juncker A.S."/>
            <person name="Rasmussen S."/>
            <person name="Li J."/>
            <person name="Sunagawa S."/>
            <person name="Plichta D."/>
            <person name="Gautier L."/>
            <person name="Le Chatelier E."/>
            <person name="Peletier E."/>
            <person name="Bonde I."/>
            <person name="Nielsen T."/>
            <person name="Manichanh C."/>
            <person name="Arumugam M."/>
            <person name="Batto J."/>
            <person name="Santos M.B.Q.D."/>
            <person name="Blom N."/>
            <person name="Borruel N."/>
            <person name="Burgdorf K.S."/>
            <person name="Boumezbeur F."/>
            <person name="Casellas F."/>
            <person name="Dore J."/>
            <person name="Guarner F."/>
            <person name="Hansen T."/>
            <person name="Hildebrand F."/>
            <person name="Kaas R.S."/>
            <person name="Kennedy S."/>
            <person name="Kristiansen K."/>
            <person name="Kultima J.R."/>
            <person name="Leonard P."/>
            <person name="Levenez F."/>
            <person name="Lund O."/>
            <person name="Moumen B."/>
            <person name="Le Paslier D."/>
            <person name="Pons N."/>
            <person name="Pedersen O."/>
            <person name="Prifti E."/>
            <person name="Qin J."/>
            <person name="Raes J."/>
            <person name="Tap J."/>
            <person name="Tims S."/>
            <person name="Ussery D.W."/>
            <person name="Yamada T."/>
            <person name="MetaHit consortium"/>
            <person name="Renault P."/>
            <person name="Sicheritz-Ponten T."/>
            <person name="Bork P."/>
            <person name="Wang J."/>
            <person name="Brunak S."/>
            <person name="Ehrlich S.D."/>
        </authorList>
    </citation>
    <scope>NUCLEOTIDE SEQUENCE [LARGE SCALE GENOMIC DNA]</scope>
</reference>
<evidence type="ECO:0000313" key="4">
    <source>
        <dbReference type="EMBL" id="CDA10658.1"/>
    </source>
</evidence>
<dbReference type="InterPro" id="IPR001173">
    <property type="entry name" value="Glyco_trans_2-like"/>
</dbReference>
<dbReference type="CDD" id="cd00761">
    <property type="entry name" value="Glyco_tranf_GTA_type"/>
    <property type="match status" value="1"/>
</dbReference>
<dbReference type="InterPro" id="IPR029044">
    <property type="entry name" value="Nucleotide-diphossugar_trans"/>
</dbReference>
<dbReference type="AlphaFoldDB" id="R5X4Q4"/>
<name>R5X4Q4_9FIRM</name>
<dbReference type="Proteomes" id="UP000017980">
    <property type="component" value="Unassembled WGS sequence"/>
</dbReference>
<sequence>MGDKISVIIPIYKVEDYLHRCVDSIINQTYTNLEIILVDDGSPDNCPMICDEYSEKDSRIRVIHKKNGGLSDARNAGIDIATGKYIMFIDSDDFVDREMIESMMKNMIDNKVDMVVCNIKYVYEDREVVKYNQEDRILDRYEAMEEYLKDGVVQAVAWNKLYKKSLINDMRYKVGKTNEDEFFTYKVVDKTDKIYYNSKPFYNYIQRNSSIMGKYSIKRLDGVEASYERLNFIKEKYPTLYEKEKKTFVNLCIYSYQMILKEPNLDKDKQGRKILNNYTKKIKFNKTELKNYSYKDKLKIYLSKISLDACCKILDIL</sequence>
<protein>
    <submittedName>
        <fullName evidence="4">Glycosyltransferases involved in cell wall biogenesis</fullName>
    </submittedName>
</protein>
<dbReference type="Gene3D" id="3.90.550.10">
    <property type="entry name" value="Spore Coat Polysaccharide Biosynthesis Protein SpsA, Chain A"/>
    <property type="match status" value="1"/>
</dbReference>
<dbReference type="PANTHER" id="PTHR22916">
    <property type="entry name" value="GLYCOSYLTRANSFERASE"/>
    <property type="match status" value="1"/>
</dbReference>
<accession>R5X4Q4</accession>
<feature type="domain" description="Glycosyltransferase 2-like" evidence="3">
    <location>
        <begin position="6"/>
        <end position="168"/>
    </location>
</feature>
<dbReference type="GO" id="GO:0016757">
    <property type="term" value="F:glycosyltransferase activity"/>
    <property type="evidence" value="ECO:0007669"/>
    <property type="project" value="UniProtKB-KW"/>
</dbReference>
<organism evidence="4 5">
    <name type="scientific">Intestinibacter bartlettii CAG:1329</name>
    <dbReference type="NCBI Taxonomy" id="1263063"/>
    <lineage>
        <taxon>Bacteria</taxon>
        <taxon>Bacillati</taxon>
        <taxon>Bacillota</taxon>
        <taxon>Clostridia</taxon>
        <taxon>Peptostreptococcales</taxon>
        <taxon>Peptostreptococcaceae</taxon>
        <taxon>Intestinibacter</taxon>
    </lineage>
</organism>
<dbReference type="PANTHER" id="PTHR22916:SF51">
    <property type="entry name" value="GLYCOSYLTRANSFERASE EPSH-RELATED"/>
    <property type="match status" value="1"/>
</dbReference>
<comment type="caution">
    <text evidence="4">The sequence shown here is derived from an EMBL/GenBank/DDBJ whole genome shotgun (WGS) entry which is preliminary data.</text>
</comment>
<evidence type="ECO:0000313" key="5">
    <source>
        <dbReference type="Proteomes" id="UP000017980"/>
    </source>
</evidence>
<dbReference type="Pfam" id="PF00535">
    <property type="entry name" value="Glycos_transf_2"/>
    <property type="match status" value="1"/>
</dbReference>
<keyword evidence="1" id="KW-0328">Glycosyltransferase</keyword>